<evidence type="ECO:0000256" key="3">
    <source>
        <dbReference type="HAMAP-Rule" id="MF_00919"/>
    </source>
</evidence>
<dbReference type="GO" id="GO:0006417">
    <property type="term" value="P:regulation of translation"/>
    <property type="evidence" value="ECO:0007669"/>
    <property type="project" value="UniProtKB-UniRule"/>
</dbReference>
<organism evidence="4 5">
    <name type="scientific">Simiduia aestuariiviva</name>
    <dbReference type="NCBI Taxonomy" id="1510459"/>
    <lineage>
        <taxon>Bacteria</taxon>
        <taxon>Pseudomonadati</taxon>
        <taxon>Pseudomonadota</taxon>
        <taxon>Gammaproteobacteria</taxon>
        <taxon>Cellvibrionales</taxon>
        <taxon>Cellvibrionaceae</taxon>
        <taxon>Simiduia</taxon>
    </lineage>
</organism>
<name>A0A839UPZ3_9GAMM</name>
<reference evidence="4 5" key="1">
    <citation type="submission" date="2020-08" db="EMBL/GenBank/DDBJ databases">
        <title>Genomic Encyclopedia of Type Strains, Phase III (KMG-III): the genomes of soil and plant-associated and newly described type strains.</title>
        <authorList>
            <person name="Whitman W."/>
        </authorList>
    </citation>
    <scope>NUCLEOTIDE SEQUENCE [LARGE SCALE GENOMIC DNA]</scope>
    <source>
        <strain evidence="4 5">CECT 8571</strain>
    </source>
</reference>
<evidence type="ECO:0000256" key="1">
    <source>
        <dbReference type="ARBA" id="ARBA00022490"/>
    </source>
</evidence>
<comment type="similarity">
    <text evidence="3">Belongs to the ribosome modulation factor family.</text>
</comment>
<dbReference type="InterPro" id="IPR023200">
    <property type="entry name" value="RMF_sf"/>
</dbReference>
<comment type="subcellular location">
    <subcellularLocation>
        <location evidence="3">Cytoplasm</location>
    </subcellularLocation>
</comment>
<dbReference type="Proteomes" id="UP000559987">
    <property type="component" value="Unassembled WGS sequence"/>
</dbReference>
<dbReference type="GO" id="GO:0005737">
    <property type="term" value="C:cytoplasm"/>
    <property type="evidence" value="ECO:0007669"/>
    <property type="project" value="UniProtKB-SubCell"/>
</dbReference>
<evidence type="ECO:0000256" key="2">
    <source>
        <dbReference type="ARBA" id="ARBA00022845"/>
    </source>
</evidence>
<dbReference type="EMBL" id="JACHXZ010000002">
    <property type="protein sequence ID" value="MBB3168539.1"/>
    <property type="molecule type" value="Genomic_DNA"/>
</dbReference>
<comment type="caution">
    <text evidence="4">The sequence shown here is derived from an EMBL/GenBank/DDBJ whole genome shotgun (WGS) entry which is preliminary data.</text>
</comment>
<dbReference type="Gene3D" id="1.10.10.620">
    <property type="entry name" value="ribosome modulation factor like domain"/>
    <property type="match status" value="1"/>
</dbReference>
<keyword evidence="1 3" id="KW-0963">Cytoplasm</keyword>
<dbReference type="NCBIfam" id="NF011162">
    <property type="entry name" value="PRK14563.1"/>
    <property type="match status" value="1"/>
</dbReference>
<comment type="function">
    <text evidence="3">During stationary phase, converts 70S ribosomes to an inactive dimeric form (100S ribosomes).</text>
</comment>
<keyword evidence="5" id="KW-1185">Reference proteome</keyword>
<dbReference type="AlphaFoldDB" id="A0A839UPZ3"/>
<dbReference type="Pfam" id="PF04957">
    <property type="entry name" value="RMF"/>
    <property type="match status" value="1"/>
</dbReference>
<dbReference type="InterPro" id="IPR007040">
    <property type="entry name" value="Ribosome_modulation_factor"/>
</dbReference>
<keyword evidence="2 3" id="KW-0810">Translation regulation</keyword>
<proteinExistence type="inferred from homology"/>
<accession>A0A839UPZ3</accession>
<dbReference type="RefSeq" id="WP_183910013.1">
    <property type="nucleotide sequence ID" value="NZ_JACHXZ010000002.1"/>
</dbReference>
<evidence type="ECO:0000313" key="4">
    <source>
        <dbReference type="EMBL" id="MBB3168539.1"/>
    </source>
</evidence>
<dbReference type="NCBIfam" id="NF041886">
    <property type="entry name" value="Rmf_CrpP_fam"/>
    <property type="match status" value="1"/>
</dbReference>
<protein>
    <recommendedName>
        <fullName evidence="3">Ribosome modulation factor</fullName>
        <shortName evidence="3">RMF</shortName>
    </recommendedName>
</protein>
<evidence type="ECO:0000313" key="5">
    <source>
        <dbReference type="Proteomes" id="UP000559987"/>
    </source>
</evidence>
<sequence>MKRQKRNQIELAFNKGYMAAIKGRSRDLCPHQQGAARQEWLSGWREAREDHWNGYNMAACAQKLSNLA</sequence>
<dbReference type="HAMAP" id="MF_00919">
    <property type="entry name" value="RMF"/>
    <property type="match status" value="1"/>
</dbReference>
<gene>
    <name evidence="3" type="primary">rmf</name>
    <name evidence="4" type="ORF">FHS30_001723</name>
</gene>